<proteinExistence type="predicted"/>
<gene>
    <name evidence="2" type="ORF">ORJ04_21780</name>
</gene>
<reference evidence="2 3" key="1">
    <citation type="submission" date="2022-11" db="EMBL/GenBank/DDBJ databases">
        <title>Viruses from the air-sea interface of a natural surface slick.</title>
        <authorList>
            <person name="Rahlff J."/>
            <person name="Holmfeldt K."/>
        </authorList>
    </citation>
    <scope>NUCLEOTIDE SEQUENCE [LARGE SCALE GENOMIC DNA]</scope>
    <source>
        <strain evidence="2 3">SMS4</strain>
    </source>
</reference>
<feature type="non-terminal residue" evidence="2">
    <location>
        <position position="1"/>
    </location>
</feature>
<organism evidence="2 3">
    <name type="scientific">Rheinheimera baltica</name>
    <dbReference type="NCBI Taxonomy" id="67576"/>
    <lineage>
        <taxon>Bacteria</taxon>
        <taxon>Pseudomonadati</taxon>
        <taxon>Pseudomonadota</taxon>
        <taxon>Gammaproteobacteria</taxon>
        <taxon>Chromatiales</taxon>
        <taxon>Chromatiaceae</taxon>
        <taxon>Rheinheimera</taxon>
    </lineage>
</organism>
<comment type="caution">
    <text evidence="2">The sequence shown here is derived from an EMBL/GenBank/DDBJ whole genome shotgun (WGS) entry which is preliminary data.</text>
</comment>
<dbReference type="Proteomes" id="UP001231109">
    <property type="component" value="Unassembled WGS sequence"/>
</dbReference>
<dbReference type="RefSeq" id="WP_305977698.1">
    <property type="nucleotide sequence ID" value="NZ_JAPJDZ010000207.1"/>
</dbReference>
<sequence>DEYGKSVLALLVQTLSIGVIYSHLVSYFYLQHYIVPRSAVAIFVLLLIWGCIRVYRIKKKLKIYEFPKLTEDQEYILSMHKDLPLGNGQCASTLLEGQDDAHHQEAQYHLDILNNLKLIKIINRLDLEDDEPLYTLTELGRKYLYENGILYKKWGA</sequence>
<accession>A0ABT9I593</accession>
<evidence type="ECO:0000313" key="2">
    <source>
        <dbReference type="EMBL" id="MDP5138581.1"/>
    </source>
</evidence>
<evidence type="ECO:0000313" key="3">
    <source>
        <dbReference type="Proteomes" id="UP001231109"/>
    </source>
</evidence>
<keyword evidence="3" id="KW-1185">Reference proteome</keyword>
<dbReference type="EMBL" id="JAPJDZ010000207">
    <property type="protein sequence ID" value="MDP5138581.1"/>
    <property type="molecule type" value="Genomic_DNA"/>
</dbReference>
<keyword evidence="1" id="KW-1133">Transmembrane helix</keyword>
<name>A0ABT9I593_9GAMM</name>
<keyword evidence="1" id="KW-0472">Membrane</keyword>
<keyword evidence="1" id="KW-0812">Transmembrane</keyword>
<feature type="transmembrane region" description="Helical" evidence="1">
    <location>
        <begin position="7"/>
        <end position="28"/>
    </location>
</feature>
<feature type="transmembrane region" description="Helical" evidence="1">
    <location>
        <begin position="34"/>
        <end position="55"/>
    </location>
</feature>
<protein>
    <submittedName>
        <fullName evidence="2">Uncharacterized protein</fullName>
    </submittedName>
</protein>
<evidence type="ECO:0000256" key="1">
    <source>
        <dbReference type="SAM" id="Phobius"/>
    </source>
</evidence>